<accession>A0AA39CMY8</accession>
<keyword evidence="4" id="KW-1185">Reference proteome</keyword>
<evidence type="ECO:0000313" key="3">
    <source>
        <dbReference type="EMBL" id="KAJ9615278.1"/>
    </source>
</evidence>
<dbReference type="Proteomes" id="UP001172673">
    <property type="component" value="Unassembled WGS sequence"/>
</dbReference>
<dbReference type="PANTHER" id="PTHR10039:SF5">
    <property type="entry name" value="NACHT DOMAIN-CONTAINING PROTEIN"/>
    <property type="match status" value="1"/>
</dbReference>
<name>A0AA39CMY8_9EURO</name>
<evidence type="ECO:0000259" key="2">
    <source>
        <dbReference type="Pfam" id="PF25053"/>
    </source>
</evidence>
<feature type="region of interest" description="Disordered" evidence="1">
    <location>
        <begin position="592"/>
        <end position="617"/>
    </location>
</feature>
<dbReference type="EMBL" id="JAPDRK010000002">
    <property type="protein sequence ID" value="KAJ9615278.1"/>
    <property type="molecule type" value="Genomic_DNA"/>
</dbReference>
<proteinExistence type="predicted"/>
<reference evidence="3" key="1">
    <citation type="submission" date="2022-10" db="EMBL/GenBank/DDBJ databases">
        <title>Culturing micro-colonial fungi from biological soil crusts in the Mojave desert and describing Neophaeococcomyces mojavensis, and introducing the new genera and species Taxawa tesnikishii.</title>
        <authorList>
            <person name="Kurbessoian T."/>
            <person name="Stajich J.E."/>
        </authorList>
    </citation>
    <scope>NUCLEOTIDE SEQUENCE</scope>
    <source>
        <strain evidence="3">TK_41</strain>
    </source>
</reference>
<dbReference type="Pfam" id="PF25053">
    <property type="entry name" value="DUF7791"/>
    <property type="match status" value="1"/>
</dbReference>
<protein>
    <recommendedName>
        <fullName evidence="2">DUF7791 domain-containing protein</fullName>
    </recommendedName>
</protein>
<dbReference type="PANTHER" id="PTHR10039">
    <property type="entry name" value="AMELOGENIN"/>
    <property type="match status" value="1"/>
</dbReference>
<dbReference type="AlphaFoldDB" id="A0AA39CMY8"/>
<evidence type="ECO:0000256" key="1">
    <source>
        <dbReference type="SAM" id="MobiDB-lite"/>
    </source>
</evidence>
<organism evidence="3 4">
    <name type="scientific">Cladophialophora chaetospira</name>
    <dbReference type="NCBI Taxonomy" id="386627"/>
    <lineage>
        <taxon>Eukaryota</taxon>
        <taxon>Fungi</taxon>
        <taxon>Dikarya</taxon>
        <taxon>Ascomycota</taxon>
        <taxon>Pezizomycotina</taxon>
        <taxon>Eurotiomycetes</taxon>
        <taxon>Chaetothyriomycetidae</taxon>
        <taxon>Chaetothyriales</taxon>
        <taxon>Herpotrichiellaceae</taxon>
        <taxon>Cladophialophora</taxon>
    </lineage>
</organism>
<dbReference type="InterPro" id="IPR056693">
    <property type="entry name" value="DUF7791"/>
</dbReference>
<evidence type="ECO:0000313" key="4">
    <source>
        <dbReference type="Proteomes" id="UP001172673"/>
    </source>
</evidence>
<feature type="domain" description="DUF7791" evidence="2">
    <location>
        <begin position="202"/>
        <end position="349"/>
    </location>
</feature>
<gene>
    <name evidence="3" type="ORF">H2200_001353</name>
</gene>
<comment type="caution">
    <text evidence="3">The sequence shown here is derived from an EMBL/GenBank/DDBJ whole genome shotgun (WGS) entry which is preliminary data.</text>
</comment>
<sequence>MAVMNVYDKWYLGTPEQKSQEGLHRALLYNFLAPARSLIPELLPRMWKEVYSSDETVSQPSEAEVKQAFKSLGRHESYLTDANSNIKMVISSRPLPICIRAFSTCPGLRLQDLTRGDIRTYVRDKIHTHDYMILLCRSQPQVLEEIVKEMVEKSSGVFLWVVLACRSVQDGLDNFDSLSEIKARINELPPELEDLFRHILGKIEKRYRRQAAKYLRLLYCSRIDQSHQPLAALGLAIVAENDLKVGAFQPVKGLSQEERQLKCKMLDGKLRSRTLGLLELRPRWYTDISESDCECLCSPDLEVENHDPLVHSVVDFMHLTVFEFLRTPGVLNLEIFDPEDETFDAHQVLSYVSLNMLELSGPKYSIDSAVYFEETMSYLRQASTLGPQERLQILSGIVKQFDSLRRASDTISNERFHVGIFLAVETGMVDVVQNYVKLNHGLRGTTSALGFPLLYHATRRPVVSKLKRPPPLECKMISYLLEQGANPNEPFQLDAHSTTPWESWTWSLKCLRFRKPKLLTELEVTRLMVDSGAEIMRMSRLPHRFGNHSECLLNRVEDFFGEFITWDPNSSNEIRTRQSLLKLIDSIKSREGYNLDPNRRKEKDLGTPLKEDDQPPY</sequence>